<dbReference type="InterPro" id="IPR010982">
    <property type="entry name" value="Lambda_DNA-bd_dom_sf"/>
</dbReference>
<organism evidence="2 3">
    <name type="scientific">Arcicella rigui</name>
    <dbReference type="NCBI Taxonomy" id="797020"/>
    <lineage>
        <taxon>Bacteria</taxon>
        <taxon>Pseudomonadati</taxon>
        <taxon>Bacteroidota</taxon>
        <taxon>Cytophagia</taxon>
        <taxon>Cytophagales</taxon>
        <taxon>Flectobacillaceae</taxon>
        <taxon>Arcicella</taxon>
    </lineage>
</organism>
<reference evidence="2 3" key="1">
    <citation type="submission" date="2023-12" db="EMBL/GenBank/DDBJ databases">
        <title>Novel species of the genus Arcicella isolated from rivers.</title>
        <authorList>
            <person name="Lu H."/>
        </authorList>
    </citation>
    <scope>NUCLEOTIDE SEQUENCE [LARGE SCALE GENOMIC DNA]</scope>
    <source>
        <strain evidence="2 3">KCTC 23307</strain>
    </source>
</reference>
<dbReference type="InterPro" id="IPR001387">
    <property type="entry name" value="Cro/C1-type_HTH"/>
</dbReference>
<evidence type="ECO:0000313" key="3">
    <source>
        <dbReference type="Proteomes" id="UP001302949"/>
    </source>
</evidence>
<dbReference type="SUPFAM" id="SSF47413">
    <property type="entry name" value="lambda repressor-like DNA-binding domains"/>
    <property type="match status" value="1"/>
</dbReference>
<evidence type="ECO:0000313" key="2">
    <source>
        <dbReference type="EMBL" id="MEA5141154.1"/>
    </source>
</evidence>
<keyword evidence="3" id="KW-1185">Reference proteome</keyword>
<dbReference type="SMART" id="SM00530">
    <property type="entry name" value="HTH_XRE"/>
    <property type="match status" value="1"/>
</dbReference>
<sequence>MLKELLQSKGIKQKWLAAKLGVSEVTLSSWVKGKSIPHKKHLEKLSTLLNTPLQSLIK</sequence>
<protein>
    <submittedName>
        <fullName evidence="2">Helix-turn-helix transcriptional regulator</fullName>
    </submittedName>
</protein>
<comment type="caution">
    <text evidence="2">The sequence shown here is derived from an EMBL/GenBank/DDBJ whole genome shotgun (WGS) entry which is preliminary data.</text>
</comment>
<accession>A0ABU5QE74</accession>
<gene>
    <name evidence="2" type="ORF">VB248_18525</name>
</gene>
<dbReference type="CDD" id="cd00093">
    <property type="entry name" value="HTH_XRE"/>
    <property type="match status" value="1"/>
</dbReference>
<dbReference type="Proteomes" id="UP001302949">
    <property type="component" value="Unassembled WGS sequence"/>
</dbReference>
<name>A0ABU5QE74_9BACT</name>
<evidence type="ECO:0000259" key="1">
    <source>
        <dbReference type="PROSITE" id="PS50943"/>
    </source>
</evidence>
<proteinExistence type="predicted"/>
<dbReference type="RefSeq" id="WP_323298311.1">
    <property type="nucleotide sequence ID" value="NZ_JAYFUM010000024.1"/>
</dbReference>
<dbReference type="EMBL" id="JAYFUM010000024">
    <property type="protein sequence ID" value="MEA5141154.1"/>
    <property type="molecule type" value="Genomic_DNA"/>
</dbReference>
<dbReference type="Gene3D" id="1.10.260.40">
    <property type="entry name" value="lambda repressor-like DNA-binding domains"/>
    <property type="match status" value="1"/>
</dbReference>
<dbReference type="PROSITE" id="PS50943">
    <property type="entry name" value="HTH_CROC1"/>
    <property type="match status" value="1"/>
</dbReference>
<feature type="domain" description="HTH cro/C1-type" evidence="1">
    <location>
        <begin position="2"/>
        <end position="56"/>
    </location>
</feature>
<dbReference type="Pfam" id="PF01381">
    <property type="entry name" value="HTH_3"/>
    <property type="match status" value="1"/>
</dbReference>